<dbReference type="SMART" id="SM00631">
    <property type="entry name" value="Zn_pept"/>
    <property type="match status" value="2"/>
</dbReference>
<comment type="subcellular location">
    <subcellularLocation>
        <location evidence="2">Secreted</location>
    </subcellularLocation>
</comment>
<dbReference type="Gene3D" id="3.40.630.10">
    <property type="entry name" value="Zn peptidases"/>
    <property type="match status" value="2"/>
</dbReference>
<comment type="function">
    <text evidence="13">Involved in the digestion of the blood meal.</text>
</comment>
<evidence type="ECO:0000256" key="2">
    <source>
        <dbReference type="ARBA" id="ARBA00004613"/>
    </source>
</evidence>
<keyword evidence="4" id="KW-0964">Secreted</keyword>
<evidence type="ECO:0000256" key="7">
    <source>
        <dbReference type="ARBA" id="ARBA00022723"/>
    </source>
</evidence>
<dbReference type="PANTHER" id="PTHR11705">
    <property type="entry name" value="PROTEASE FAMILY M14 CARBOXYPEPTIDASE A,B"/>
    <property type="match status" value="1"/>
</dbReference>
<evidence type="ECO:0000256" key="1">
    <source>
        <dbReference type="ARBA" id="ARBA00001947"/>
    </source>
</evidence>
<sequence>MYILTDSKTVLLLIFYSYKVYQVTPRSMEEADIVKQFENDDNFDFWSDLRAINASIDIMVTPAAQDEFETLLETYNIDNMILINNVEEVFEEEDNKQRISTRLASGEVSFTEFMRYDDELLAQAYPDIVTKEVLGRSFEGRDTALIRISSGGSNKTTIFVEATIHAREWIAPPVALYVIKQLVENPDYSYMYQDIDWVVIPVANPDGYEFSHTDTRLWRKTRTPGTVCYGTDANRNFDWNWRVIGASSWQCDSTYAGHVAFSEPETQNIRDYVLKYKDDIKLYVAIHSYGQWLLQPFKVYRVTPKSMNDVELLKQLEENVNYDFWSDVRALNRPVDIMVPPALQNEFENLVETHQIQSELFINDVEEVIQEESRRQRVSPRLTRGEVTFSEYMRYDDIVAYLVRLGQEYSNIITTEVVGRSFEGRDIYLVKISSGGSNKTTIFAEGTIHAREWIVPPVMLYIINQLVENGDNSYLYEDIDWAIIPVVNPDGYEFSHEDTRLWRKTRTPGTICYGTDGNRNFDYKWMVSGASNWQCHETYAGHIPFSEPETRAIQDYVLQHKDDIKLYLSVHSYGRWMLHPWGYTTEDADNVAELKELGDLFAAAIYDVNGTVYRVGSSAGLLGFAAGGSDDWGKGGADIDLAYTVELPDDSFILPVERIQPVVEESWEGFKALHDYIREKFVVNSTRTD</sequence>
<keyword evidence="10" id="KW-0862">Zinc</keyword>
<evidence type="ECO:0000256" key="8">
    <source>
        <dbReference type="ARBA" id="ARBA00022729"/>
    </source>
</evidence>
<evidence type="ECO:0000256" key="15">
    <source>
        <dbReference type="PROSITE-ProRule" id="PRU01379"/>
    </source>
</evidence>
<evidence type="ECO:0000256" key="3">
    <source>
        <dbReference type="ARBA" id="ARBA00005988"/>
    </source>
</evidence>
<feature type="domain" description="Peptidase M14" evidence="16">
    <location>
        <begin position="391"/>
        <end position="677"/>
    </location>
</feature>
<dbReference type="GO" id="GO:0008270">
    <property type="term" value="F:zinc ion binding"/>
    <property type="evidence" value="ECO:0007669"/>
    <property type="project" value="InterPro"/>
</dbReference>
<evidence type="ECO:0000256" key="12">
    <source>
        <dbReference type="ARBA" id="ARBA00023157"/>
    </source>
</evidence>
<comment type="cofactor">
    <cofactor evidence="1">
        <name>Zn(2+)</name>
        <dbReference type="ChEBI" id="CHEBI:29105"/>
    </cofactor>
</comment>
<dbReference type="GO" id="GO:0006508">
    <property type="term" value="P:proteolysis"/>
    <property type="evidence" value="ECO:0007669"/>
    <property type="project" value="UniProtKB-KW"/>
</dbReference>
<dbReference type="InterPro" id="IPR003146">
    <property type="entry name" value="M14A_act_pep"/>
</dbReference>
<keyword evidence="11" id="KW-0482">Metalloprotease</keyword>
<reference evidence="17" key="1">
    <citation type="journal article" date="2023" name="Insect Mol. Biol.">
        <title>Genome sequencing provides insights into the evolution of gene families encoding plant cell wall-degrading enzymes in longhorned beetles.</title>
        <authorList>
            <person name="Shin N.R."/>
            <person name="Okamura Y."/>
            <person name="Kirsch R."/>
            <person name="Pauchet Y."/>
        </authorList>
    </citation>
    <scope>NUCLEOTIDE SEQUENCE</scope>
    <source>
        <strain evidence="17">AMC_N1</strain>
    </source>
</reference>
<evidence type="ECO:0000256" key="4">
    <source>
        <dbReference type="ARBA" id="ARBA00022525"/>
    </source>
</evidence>
<dbReference type="AlphaFoldDB" id="A0AAV8YJ28"/>
<dbReference type="Gene3D" id="3.30.70.340">
    <property type="entry name" value="Metallocarboxypeptidase-like"/>
    <property type="match status" value="1"/>
</dbReference>
<dbReference type="Pfam" id="PF02244">
    <property type="entry name" value="Propep_M14"/>
    <property type="match status" value="1"/>
</dbReference>
<evidence type="ECO:0000259" key="16">
    <source>
        <dbReference type="PROSITE" id="PS52035"/>
    </source>
</evidence>
<evidence type="ECO:0000256" key="6">
    <source>
        <dbReference type="ARBA" id="ARBA00022670"/>
    </source>
</evidence>
<protein>
    <recommendedName>
        <fullName evidence="14">Zinc carboxypeptidase A 1</fullName>
    </recommendedName>
</protein>
<evidence type="ECO:0000313" key="17">
    <source>
        <dbReference type="EMBL" id="KAJ8950618.1"/>
    </source>
</evidence>
<dbReference type="SUPFAM" id="SSF54897">
    <property type="entry name" value="Protease propeptides/inhibitors"/>
    <property type="match status" value="2"/>
</dbReference>
<dbReference type="CDD" id="cd03860">
    <property type="entry name" value="M14_CP_A-B_like"/>
    <property type="match status" value="1"/>
</dbReference>
<dbReference type="PRINTS" id="PR00765">
    <property type="entry name" value="CRBOXYPTASEA"/>
</dbReference>
<dbReference type="Proteomes" id="UP001162162">
    <property type="component" value="Unassembled WGS sequence"/>
</dbReference>
<keyword evidence="8" id="KW-0732">Signal</keyword>
<dbReference type="FunFam" id="3.30.70.340:FF:000002">
    <property type="entry name" value="Carboxypeptidase A"/>
    <property type="match status" value="2"/>
</dbReference>
<keyword evidence="6" id="KW-0645">Protease</keyword>
<dbReference type="GO" id="GO:0004181">
    <property type="term" value="F:metallocarboxypeptidase activity"/>
    <property type="evidence" value="ECO:0007669"/>
    <property type="project" value="InterPro"/>
</dbReference>
<dbReference type="EMBL" id="JAPWTK010000097">
    <property type="protein sequence ID" value="KAJ8950618.1"/>
    <property type="molecule type" value="Genomic_DNA"/>
</dbReference>
<name>A0AAV8YJ28_9CUCU</name>
<evidence type="ECO:0000256" key="10">
    <source>
        <dbReference type="ARBA" id="ARBA00022833"/>
    </source>
</evidence>
<dbReference type="PROSITE" id="PS52035">
    <property type="entry name" value="PEPTIDASE_M14"/>
    <property type="match status" value="2"/>
</dbReference>
<feature type="domain" description="Peptidase M14" evidence="16">
    <location>
        <begin position="106"/>
        <end position="368"/>
    </location>
</feature>
<evidence type="ECO:0000313" key="18">
    <source>
        <dbReference type="Proteomes" id="UP001162162"/>
    </source>
</evidence>
<dbReference type="FunFam" id="3.40.630.10:FF:000084">
    <property type="entry name" value="Carboxypeptidase B2"/>
    <property type="match status" value="1"/>
</dbReference>
<dbReference type="SUPFAM" id="SSF53187">
    <property type="entry name" value="Zn-dependent exopeptidases"/>
    <property type="match status" value="2"/>
</dbReference>
<evidence type="ECO:0000256" key="13">
    <source>
        <dbReference type="ARBA" id="ARBA00057299"/>
    </source>
</evidence>
<accession>A0AAV8YJ28</accession>
<dbReference type="Pfam" id="PF00246">
    <property type="entry name" value="Peptidase_M14"/>
    <property type="match status" value="2"/>
</dbReference>
<evidence type="ECO:0000256" key="11">
    <source>
        <dbReference type="ARBA" id="ARBA00023049"/>
    </source>
</evidence>
<feature type="active site" description="Proton donor/acceptor" evidence="15">
    <location>
        <position position="346"/>
    </location>
</feature>
<organism evidence="17 18">
    <name type="scientific">Aromia moschata</name>
    <dbReference type="NCBI Taxonomy" id="1265417"/>
    <lineage>
        <taxon>Eukaryota</taxon>
        <taxon>Metazoa</taxon>
        <taxon>Ecdysozoa</taxon>
        <taxon>Arthropoda</taxon>
        <taxon>Hexapoda</taxon>
        <taxon>Insecta</taxon>
        <taxon>Pterygota</taxon>
        <taxon>Neoptera</taxon>
        <taxon>Endopterygota</taxon>
        <taxon>Coleoptera</taxon>
        <taxon>Polyphaga</taxon>
        <taxon>Cucujiformia</taxon>
        <taxon>Chrysomeloidea</taxon>
        <taxon>Cerambycidae</taxon>
        <taxon>Cerambycinae</taxon>
        <taxon>Callichromatini</taxon>
        <taxon>Aromia</taxon>
    </lineage>
</organism>
<keyword evidence="7" id="KW-0479">Metal-binding</keyword>
<evidence type="ECO:0000256" key="9">
    <source>
        <dbReference type="ARBA" id="ARBA00022801"/>
    </source>
</evidence>
<keyword evidence="5" id="KW-0121">Carboxypeptidase</keyword>
<comment type="caution">
    <text evidence="17">The sequence shown here is derived from an EMBL/GenBank/DDBJ whole genome shotgun (WGS) entry which is preliminary data.</text>
</comment>
<proteinExistence type="inferred from homology"/>
<evidence type="ECO:0000256" key="5">
    <source>
        <dbReference type="ARBA" id="ARBA00022645"/>
    </source>
</evidence>
<keyword evidence="12" id="KW-1015">Disulfide bond</keyword>
<evidence type="ECO:0000256" key="14">
    <source>
        <dbReference type="ARBA" id="ARBA00069039"/>
    </source>
</evidence>
<dbReference type="InterPro" id="IPR036990">
    <property type="entry name" value="M14A-like_propep"/>
</dbReference>
<feature type="active site" description="Proton donor/acceptor" evidence="15">
    <location>
        <position position="646"/>
    </location>
</feature>
<dbReference type="FunFam" id="3.40.630.10:FF:000040">
    <property type="entry name" value="zinc carboxypeptidase"/>
    <property type="match status" value="1"/>
</dbReference>
<comment type="similarity">
    <text evidence="3 15">Belongs to the peptidase M14 family.</text>
</comment>
<dbReference type="PANTHER" id="PTHR11705:SF140">
    <property type="entry name" value="FI02848P-RELATED"/>
    <property type="match status" value="1"/>
</dbReference>
<dbReference type="GO" id="GO:0005615">
    <property type="term" value="C:extracellular space"/>
    <property type="evidence" value="ECO:0007669"/>
    <property type="project" value="TreeGrafter"/>
</dbReference>
<keyword evidence="18" id="KW-1185">Reference proteome</keyword>
<gene>
    <name evidence="17" type="ORF">NQ318_010817</name>
</gene>
<dbReference type="InterPro" id="IPR000834">
    <property type="entry name" value="Peptidase_M14"/>
</dbReference>
<keyword evidence="9" id="KW-0378">Hydrolase</keyword>